<keyword evidence="3" id="KW-0378">Hydrolase</keyword>
<sequence length="182" mass="20304">MRRSLRRRRTVTAFRENGRVVVCLPSRLSKAEERRWVQVMLDRLAAQEKRRRPSDEGLLARAGELSRKYLGGRATPSSVRWSSTQRARWGSCTPSDGSIRLSSRLQGLPTWVIDYVLVHELAHLLVNDHGPEFWALVGEYPRAERARGFLDGYSHAAGMTSGADDGDAEADENPDSAEAAAT</sequence>
<evidence type="ECO:0000313" key="3">
    <source>
        <dbReference type="EMBL" id="PZF80814.1"/>
    </source>
</evidence>
<dbReference type="GO" id="GO:0016787">
    <property type="term" value="F:hydrolase activity"/>
    <property type="evidence" value="ECO:0007669"/>
    <property type="project" value="UniProtKB-KW"/>
</dbReference>
<feature type="region of interest" description="Disordered" evidence="1">
    <location>
        <begin position="160"/>
        <end position="182"/>
    </location>
</feature>
<feature type="compositionally biased region" description="Acidic residues" evidence="1">
    <location>
        <begin position="164"/>
        <end position="175"/>
    </location>
</feature>
<dbReference type="Proteomes" id="UP000248764">
    <property type="component" value="Unassembled WGS sequence"/>
</dbReference>
<dbReference type="PANTHER" id="PTHR30399">
    <property type="entry name" value="UNCHARACTERIZED PROTEIN YGJP"/>
    <property type="match status" value="1"/>
</dbReference>
<accession>A0A2W2BKE5</accession>
<dbReference type="EMBL" id="POTW01000075">
    <property type="protein sequence ID" value="PZF80814.1"/>
    <property type="molecule type" value="Genomic_DNA"/>
</dbReference>
<dbReference type="InterPro" id="IPR002725">
    <property type="entry name" value="YgjP-like_metallopeptidase"/>
</dbReference>
<dbReference type="AlphaFoldDB" id="A0A2W2BKE5"/>
<feature type="domain" description="YgjP-like metallopeptidase" evidence="2">
    <location>
        <begin position="78"/>
        <end position="144"/>
    </location>
</feature>
<keyword evidence="4" id="KW-1185">Reference proteome</keyword>
<evidence type="ECO:0000259" key="2">
    <source>
        <dbReference type="Pfam" id="PF01863"/>
    </source>
</evidence>
<dbReference type="InterPro" id="IPR053136">
    <property type="entry name" value="UTP_pyrophosphatase-like"/>
</dbReference>
<comment type="caution">
    <text evidence="3">The sequence shown here is derived from an EMBL/GenBank/DDBJ whole genome shotgun (WGS) entry which is preliminary data.</text>
</comment>
<evidence type="ECO:0000256" key="1">
    <source>
        <dbReference type="SAM" id="MobiDB-lite"/>
    </source>
</evidence>
<organism evidence="3 4">
    <name type="scientific">Jiangella anatolica</name>
    <dbReference type="NCBI Taxonomy" id="2670374"/>
    <lineage>
        <taxon>Bacteria</taxon>
        <taxon>Bacillati</taxon>
        <taxon>Actinomycetota</taxon>
        <taxon>Actinomycetes</taxon>
        <taxon>Jiangellales</taxon>
        <taxon>Jiangellaceae</taxon>
        <taxon>Jiangella</taxon>
    </lineage>
</organism>
<dbReference type="Pfam" id="PF01863">
    <property type="entry name" value="YgjP-like"/>
    <property type="match status" value="1"/>
</dbReference>
<reference evidence="3 4" key="1">
    <citation type="submission" date="2018-01" db="EMBL/GenBank/DDBJ databases">
        <title>Draft genome sequence of Jiangella sp. GTF31.</title>
        <authorList>
            <person name="Sahin N."/>
            <person name="Ay H."/>
            <person name="Saygin H."/>
        </authorList>
    </citation>
    <scope>NUCLEOTIDE SEQUENCE [LARGE SCALE GENOMIC DNA]</scope>
    <source>
        <strain evidence="3 4">GTF31</strain>
    </source>
</reference>
<protein>
    <submittedName>
        <fullName evidence="3">Metal-dependent hydrolase</fullName>
    </submittedName>
</protein>
<gene>
    <name evidence="3" type="ORF">C1I92_24175</name>
</gene>
<dbReference type="Gene3D" id="3.30.2010.10">
    <property type="entry name" value="Metalloproteases ('zincins'), catalytic domain"/>
    <property type="match status" value="1"/>
</dbReference>
<proteinExistence type="predicted"/>
<dbReference type="CDD" id="cd07344">
    <property type="entry name" value="M48_yhfN_like"/>
    <property type="match status" value="1"/>
</dbReference>
<dbReference type="PANTHER" id="PTHR30399:SF1">
    <property type="entry name" value="UTP PYROPHOSPHATASE"/>
    <property type="match status" value="1"/>
</dbReference>
<evidence type="ECO:0000313" key="4">
    <source>
        <dbReference type="Proteomes" id="UP000248764"/>
    </source>
</evidence>
<name>A0A2W2BKE5_9ACTN</name>